<dbReference type="Pfam" id="PF01899">
    <property type="entry name" value="MNHE"/>
    <property type="match status" value="1"/>
</dbReference>
<feature type="transmembrane region" description="Helical" evidence="8">
    <location>
        <begin position="6"/>
        <end position="25"/>
    </location>
</feature>
<evidence type="ECO:0000256" key="2">
    <source>
        <dbReference type="ARBA" id="ARBA00006228"/>
    </source>
</evidence>
<evidence type="ECO:0000256" key="6">
    <source>
        <dbReference type="ARBA" id="ARBA00022989"/>
    </source>
</evidence>
<comment type="caution">
    <text evidence="9">The sequence shown here is derived from an EMBL/GenBank/DDBJ whole genome shotgun (WGS) entry which is preliminary data.</text>
</comment>
<dbReference type="AlphaFoldDB" id="A0A424YB60"/>
<dbReference type="Proteomes" id="UP000285138">
    <property type="component" value="Unassembled WGS sequence"/>
</dbReference>
<dbReference type="GO" id="GO:0005886">
    <property type="term" value="C:plasma membrane"/>
    <property type="evidence" value="ECO:0007669"/>
    <property type="project" value="UniProtKB-SubCell"/>
</dbReference>
<gene>
    <name evidence="9" type="ORF">D5R97_08780</name>
</gene>
<dbReference type="EMBL" id="QZAA01000232">
    <property type="protein sequence ID" value="RQD73870.1"/>
    <property type="molecule type" value="Genomic_DNA"/>
</dbReference>
<dbReference type="GO" id="GO:0008324">
    <property type="term" value="F:monoatomic cation transmembrane transporter activity"/>
    <property type="evidence" value="ECO:0007669"/>
    <property type="project" value="InterPro"/>
</dbReference>
<keyword evidence="7 8" id="KW-0472">Membrane</keyword>
<dbReference type="InterPro" id="IPR002758">
    <property type="entry name" value="Cation_antiport_E"/>
</dbReference>
<reference evidence="9 10" key="1">
    <citation type="submission" date="2018-08" db="EMBL/GenBank/DDBJ databases">
        <title>The metabolism and importance of syntrophic acetate oxidation coupled to methane or sulfide production in haloalkaline environments.</title>
        <authorList>
            <person name="Timmers P.H.A."/>
            <person name="Vavourakis C.D."/>
            <person name="Sorokin D.Y."/>
            <person name="Sinninghe Damste J.S."/>
            <person name="Muyzer G."/>
            <person name="Stams A.J.M."/>
            <person name="Plugge C.M."/>
        </authorList>
    </citation>
    <scope>NUCLEOTIDE SEQUENCE [LARGE SCALE GENOMIC DNA]</scope>
    <source>
        <strain evidence="9">MSAO_Bac1</strain>
    </source>
</reference>
<dbReference type="GO" id="GO:0015297">
    <property type="term" value="F:antiporter activity"/>
    <property type="evidence" value="ECO:0007669"/>
    <property type="project" value="UniProtKB-KW"/>
</dbReference>
<proteinExistence type="inferred from homology"/>
<keyword evidence="6 8" id="KW-1133">Transmembrane helix</keyword>
<organism evidence="9 10">
    <name type="scientific">Candidatus Syntrophonatronum acetioxidans</name>
    <dbReference type="NCBI Taxonomy" id="1795816"/>
    <lineage>
        <taxon>Bacteria</taxon>
        <taxon>Bacillati</taxon>
        <taxon>Bacillota</taxon>
        <taxon>Clostridia</taxon>
        <taxon>Eubacteriales</taxon>
        <taxon>Syntrophomonadaceae</taxon>
        <taxon>Candidatus Syntrophonatronum</taxon>
    </lineage>
</organism>
<dbReference type="PANTHER" id="PTHR34584:SF1">
    <property type="entry name" value="NA(+)_H(+) ANTIPORTER SUBUNIT E1"/>
    <property type="match status" value="1"/>
</dbReference>
<sequence>MDAGRLRTQIGTTVILFAFWLMITWSLHYQQVIAGLICCLIVVWFCRDILIFREERPAITISTIIKVIRFVVLHFIAVVEANIQVAKIVLSPKMPISPTVIEFKTQLKNDLSKVILANAITLTPGTLTIDLEDDVYLVHALTKQNALDVVDWDLAVKLMDIEGEE</sequence>
<evidence type="ECO:0000256" key="1">
    <source>
        <dbReference type="ARBA" id="ARBA00004651"/>
    </source>
</evidence>
<dbReference type="PANTHER" id="PTHR34584">
    <property type="entry name" value="NA(+)/H(+) ANTIPORTER SUBUNIT E1"/>
    <property type="match status" value="1"/>
</dbReference>
<keyword evidence="3" id="KW-0813">Transport</keyword>
<feature type="transmembrane region" description="Helical" evidence="8">
    <location>
        <begin position="32"/>
        <end position="52"/>
    </location>
</feature>
<keyword evidence="5 8" id="KW-0812">Transmembrane</keyword>
<evidence type="ECO:0000313" key="10">
    <source>
        <dbReference type="Proteomes" id="UP000285138"/>
    </source>
</evidence>
<evidence type="ECO:0000256" key="8">
    <source>
        <dbReference type="SAM" id="Phobius"/>
    </source>
</evidence>
<evidence type="ECO:0000256" key="4">
    <source>
        <dbReference type="ARBA" id="ARBA00022475"/>
    </source>
</evidence>
<comment type="subcellular location">
    <subcellularLocation>
        <location evidence="1">Cell membrane</location>
        <topology evidence="1">Multi-pass membrane protein</topology>
    </subcellularLocation>
</comment>
<keyword evidence="3" id="KW-0050">Antiport</keyword>
<evidence type="ECO:0000256" key="3">
    <source>
        <dbReference type="ARBA" id="ARBA00022449"/>
    </source>
</evidence>
<evidence type="ECO:0000256" key="5">
    <source>
        <dbReference type="ARBA" id="ARBA00022692"/>
    </source>
</evidence>
<protein>
    <submittedName>
        <fullName evidence="9">Na+/H+ antiporter subunit E</fullName>
    </submittedName>
</protein>
<keyword evidence="4" id="KW-1003">Cell membrane</keyword>
<evidence type="ECO:0000313" key="9">
    <source>
        <dbReference type="EMBL" id="RQD73870.1"/>
    </source>
</evidence>
<evidence type="ECO:0000256" key="7">
    <source>
        <dbReference type="ARBA" id="ARBA00023136"/>
    </source>
</evidence>
<name>A0A424YB60_9FIRM</name>
<comment type="similarity">
    <text evidence="2">Belongs to the CPA3 antiporters (TC 2.A.63) subunit E family.</text>
</comment>
<dbReference type="PIRSF" id="PIRSF019239">
    <property type="entry name" value="MrpE"/>
    <property type="match status" value="1"/>
</dbReference>
<accession>A0A424YB60</accession>